<reference evidence="1 2" key="1">
    <citation type="submission" date="2019-02" db="EMBL/GenBank/DDBJ databases">
        <title>Isolation of virulent Lactobacillus brevis phages.</title>
        <authorList>
            <person name="Feyereisen M."/>
            <person name="Mahony J."/>
            <person name="O'Sullivan T."/>
            <person name="van Sinderen D."/>
        </authorList>
    </citation>
    <scope>NUCLEOTIDE SEQUENCE [LARGE SCALE GENOMIC DNA]</scope>
</reference>
<evidence type="ECO:0000313" key="1">
    <source>
        <dbReference type="EMBL" id="QBJ03596.1"/>
    </source>
</evidence>
<dbReference type="Proteomes" id="UP000309991">
    <property type="component" value="Segment"/>
</dbReference>
<accession>A0A4Y5FEW7</accession>
<keyword evidence="2" id="KW-1185">Reference proteome</keyword>
<organism evidence="1 2">
    <name type="scientific">Lactobacillus phage 3-521</name>
    <dbReference type="NCBI Taxonomy" id="2510943"/>
    <lineage>
        <taxon>Viruses</taxon>
        <taxon>Duplodnaviria</taxon>
        <taxon>Heunggongvirae</taxon>
        <taxon>Uroviricota</taxon>
        <taxon>Caudoviricetes</taxon>
        <taxon>Herelleviridae</taxon>
        <taxon>Watanabevirus</taxon>
        <taxon>Watanabevirus wv3521</taxon>
    </lineage>
</organism>
<proteinExistence type="predicted"/>
<name>A0A4Y5FEW7_9CAUD</name>
<gene>
    <name evidence="1" type="ORF">UCC3521_0058</name>
</gene>
<evidence type="ECO:0000313" key="2">
    <source>
        <dbReference type="Proteomes" id="UP000309991"/>
    </source>
</evidence>
<sequence>MYIYITYDSDGYLIDLSITEKEGYTKVYANADWSKQMLKYTSKFRYDVNSGHILNPGNLPESSIDDVANSVSALSNNMGQVTDSITEVALVASKGLMGSSQAQMALTQISQQLTALYATVASISASESVKSAPTLSNIDTTGTSASVSLK</sequence>
<dbReference type="EMBL" id="MK504444">
    <property type="protein sequence ID" value="QBJ03596.1"/>
    <property type="molecule type" value="Genomic_DNA"/>
</dbReference>
<protein>
    <submittedName>
        <fullName evidence="1">Uncharacterized protein</fullName>
    </submittedName>
</protein>